<comment type="caution">
    <text evidence="1">The sequence shown here is derived from an EMBL/GenBank/DDBJ whole genome shotgun (WGS) entry which is preliminary data.</text>
</comment>
<reference evidence="1 2" key="1">
    <citation type="submission" date="2015-12" db="EMBL/GenBank/DDBJ databases">
        <title>Dictyostelia acquired genes for synthesis and detection of signals that induce cell-type specialization by lateral gene transfer from prokaryotes.</title>
        <authorList>
            <person name="Gloeckner G."/>
            <person name="Schaap P."/>
        </authorList>
    </citation>
    <scope>NUCLEOTIDE SEQUENCE [LARGE SCALE GENOMIC DNA]</scope>
    <source>
        <strain evidence="1 2">TK</strain>
    </source>
</reference>
<dbReference type="AlphaFoldDB" id="A0A152A564"/>
<dbReference type="InParanoid" id="A0A152A564"/>
<evidence type="ECO:0000313" key="2">
    <source>
        <dbReference type="Proteomes" id="UP000076078"/>
    </source>
</evidence>
<gene>
    <name evidence="1" type="ORF">DLAC_01952</name>
</gene>
<dbReference type="EMBL" id="LODT01000009">
    <property type="protein sequence ID" value="KYR01364.1"/>
    <property type="molecule type" value="Genomic_DNA"/>
</dbReference>
<accession>A0A152A564</accession>
<organism evidence="1 2">
    <name type="scientific">Tieghemostelium lacteum</name>
    <name type="common">Slime mold</name>
    <name type="synonym">Dictyostelium lacteum</name>
    <dbReference type="NCBI Taxonomy" id="361077"/>
    <lineage>
        <taxon>Eukaryota</taxon>
        <taxon>Amoebozoa</taxon>
        <taxon>Evosea</taxon>
        <taxon>Eumycetozoa</taxon>
        <taxon>Dictyostelia</taxon>
        <taxon>Dictyosteliales</taxon>
        <taxon>Raperosteliaceae</taxon>
        <taxon>Tieghemostelium</taxon>
    </lineage>
</organism>
<protein>
    <submittedName>
        <fullName evidence="1">HEAT repeat-containing protein</fullName>
    </submittedName>
</protein>
<sequence length="1088" mass="128639">MANKNITKYTDINEFYKSFDNTINSIFNKRRPEMYISKEFFRNIWESYKDYLFSSTKILSLVNSFLQKESISTLRNDNKYQVLFDGILKMLDQLKFKLPYFYMNGFTSRLYDCNNTTGINLGVVTLVHDYFNRDSITLKNFYNAIETLEMNNPITSKIVLSQFHHSSFKILGCGFTLGIDCVSDIKSLEFWIESNRPMKPSIENVKILARMVYLDAFKFRDGYTFNNKNDLLFLLCIWSLKLLSREEILSLKETYISLLPSIYLNELKHGFARGGSIYVHELKKQFGDTYIDELSLKHFLENSKLYKDPLNLYISIGSIYSMGLKSKILKNNLQVVYRELVNQCKFNKYASPINQLTKLLNRIIKYFGDFPDKLADMLLDEFTLEKHQISDRLRKRLFQSNPNSRKVIPVYIKELVDSKDINIDLVCLLILYNKEDVMAHPKLEKILSYSYLNTITKIQLASSINQLTQFIEKLDHEYRLFPSLYTKLKQLAPETNYSELFKKVGTIAPYHFIERNVLPIISSSMEVEYLCDGLLSPIWRNRTVSNGLHMTDLVKRMIDLDTFYRYSVFGLVERYLDYFITKNQDVHPNFLLFVQLMDDLKSFIDIERPIQRLLHWWPISSTANTMVLARFMAGFILTMSIEYYSDVIVSFFKNSKIQLFKLVRLHIELTQDKRTPVSMVLNSKQSYNTIIIKSILSHDTLMSDPETLMLSLEFFKSLKEDFFEQSNLPRSKIIDLFNISSDTNKKKIVDLIVEHDIISLSFLVDLKSTDINGPKPPYVQDSIIQNILRIFYLDGATPNSKLISLAMVSKSFFKESLKLVLKIPRYYSIKNLIHIDGKWCLLSNGWKLSFKYSQLQYLPYDKVESFVYRQPSLEIDAPIFYRFDKELQLTKLIINSNFEYNKTNFTSKFFESSLLQLLDNCKNLQWLDLNIYTAFQEISVSTILDRVFKNNEKSLMHLRFEFTLCDCQEHQKYILELLERIEAHKKENPMFRYKVNAQFYNVFHRDKIGECKLDYRLFKYFTTLHLRNLFFEKVNIQPLLDHYKEFENIEHLYLDVETDCSDDYKNNLYLFHKNLINFLKSKNKKLLS</sequence>
<dbReference type="Proteomes" id="UP000076078">
    <property type="component" value="Unassembled WGS sequence"/>
</dbReference>
<keyword evidence="2" id="KW-1185">Reference proteome</keyword>
<evidence type="ECO:0000313" key="1">
    <source>
        <dbReference type="EMBL" id="KYR01364.1"/>
    </source>
</evidence>
<name>A0A152A564_TIELA</name>
<proteinExistence type="predicted"/>